<proteinExistence type="predicted"/>
<accession>A0AAD1Z9H6</accession>
<sequence length="117" mass="13017">MSSHHNGDFSDIASSKYLTTKFLVDTKGVKIRFGPSGYLKVKGQDENSAITAVKKQLGSHYREDGPPLAIEFDPLPPGAFESSEQEQNNVWCLVQFKFGYSRRGQRAHDFCTSNASD</sequence>
<name>A0AAD1Z9H6_9LAMI</name>
<evidence type="ECO:0000313" key="2">
    <source>
        <dbReference type="Proteomes" id="UP000834106"/>
    </source>
</evidence>
<dbReference type="AlphaFoldDB" id="A0AAD1Z9H6"/>
<dbReference type="PANTHER" id="PTHR47713">
    <property type="entry name" value="HOMEODOMAIN-LIKE SUPERFAMILY PROTEIN"/>
    <property type="match status" value="1"/>
</dbReference>
<dbReference type="EMBL" id="OU503042">
    <property type="protein sequence ID" value="CAI9764658.1"/>
    <property type="molecule type" value="Genomic_DNA"/>
</dbReference>
<protein>
    <submittedName>
        <fullName evidence="1">Uncharacterized protein</fullName>
    </submittedName>
</protein>
<keyword evidence="2" id="KW-1185">Reference proteome</keyword>
<dbReference type="Proteomes" id="UP000834106">
    <property type="component" value="Chromosome 7"/>
</dbReference>
<reference evidence="1" key="1">
    <citation type="submission" date="2023-05" db="EMBL/GenBank/DDBJ databases">
        <authorList>
            <person name="Huff M."/>
        </authorList>
    </citation>
    <scope>NUCLEOTIDE SEQUENCE</scope>
</reference>
<organism evidence="1 2">
    <name type="scientific">Fraxinus pennsylvanica</name>
    <dbReference type="NCBI Taxonomy" id="56036"/>
    <lineage>
        <taxon>Eukaryota</taxon>
        <taxon>Viridiplantae</taxon>
        <taxon>Streptophyta</taxon>
        <taxon>Embryophyta</taxon>
        <taxon>Tracheophyta</taxon>
        <taxon>Spermatophyta</taxon>
        <taxon>Magnoliopsida</taxon>
        <taxon>eudicotyledons</taxon>
        <taxon>Gunneridae</taxon>
        <taxon>Pentapetalae</taxon>
        <taxon>asterids</taxon>
        <taxon>lamiids</taxon>
        <taxon>Lamiales</taxon>
        <taxon>Oleaceae</taxon>
        <taxon>Oleeae</taxon>
        <taxon>Fraxinus</taxon>
    </lineage>
</organism>
<dbReference type="PANTHER" id="PTHR47713:SF2">
    <property type="entry name" value="HOMEODOMAIN-LIKE SUPERFAMILY PROTEIN"/>
    <property type="match status" value="1"/>
</dbReference>
<gene>
    <name evidence="1" type="ORF">FPE_LOCUS12088</name>
</gene>
<evidence type="ECO:0000313" key="1">
    <source>
        <dbReference type="EMBL" id="CAI9764658.1"/>
    </source>
</evidence>